<organism evidence="1 2">
    <name type="scientific">Aduncisulcus paluster</name>
    <dbReference type="NCBI Taxonomy" id="2918883"/>
    <lineage>
        <taxon>Eukaryota</taxon>
        <taxon>Metamonada</taxon>
        <taxon>Carpediemonas-like organisms</taxon>
        <taxon>Aduncisulcus</taxon>
    </lineage>
</organism>
<feature type="non-terminal residue" evidence="1">
    <location>
        <position position="128"/>
    </location>
</feature>
<sequence>ICEVKGIEWTQEGEDAWREDLIDFYGEGSDEELFLIPSKSSGNWLNRNLIESCMDPIIPVITWSPPAADFLDWPLETASRDVRDWLQGNMLPILDRLPTNCRHYMGEDFGRTGDLSVDWPLTRMPDLT</sequence>
<evidence type="ECO:0000313" key="1">
    <source>
        <dbReference type="EMBL" id="GKT29432.1"/>
    </source>
</evidence>
<gene>
    <name evidence="1" type="ORF">ADUPG1_005256</name>
</gene>
<dbReference type="EMBL" id="BQXS01008330">
    <property type="protein sequence ID" value="GKT29432.1"/>
    <property type="molecule type" value="Genomic_DNA"/>
</dbReference>
<evidence type="ECO:0000313" key="2">
    <source>
        <dbReference type="Proteomes" id="UP001057375"/>
    </source>
</evidence>
<comment type="caution">
    <text evidence="1">The sequence shown here is derived from an EMBL/GenBank/DDBJ whole genome shotgun (WGS) entry which is preliminary data.</text>
</comment>
<keyword evidence="2" id="KW-1185">Reference proteome</keyword>
<feature type="non-terminal residue" evidence="1">
    <location>
        <position position="1"/>
    </location>
</feature>
<dbReference type="Proteomes" id="UP001057375">
    <property type="component" value="Unassembled WGS sequence"/>
</dbReference>
<proteinExistence type="predicted"/>
<accession>A0ABQ5KA55</accession>
<name>A0ABQ5KA55_9EUKA</name>
<protein>
    <submittedName>
        <fullName evidence="1">Uncharacterized protein</fullName>
    </submittedName>
</protein>
<reference evidence="1" key="1">
    <citation type="submission" date="2022-03" db="EMBL/GenBank/DDBJ databases">
        <title>Draft genome sequence of Aduncisulcus paluster, a free-living microaerophilic Fornicata.</title>
        <authorList>
            <person name="Yuyama I."/>
            <person name="Kume K."/>
            <person name="Tamura T."/>
            <person name="Inagaki Y."/>
            <person name="Hashimoto T."/>
        </authorList>
    </citation>
    <scope>NUCLEOTIDE SEQUENCE</scope>
    <source>
        <strain evidence="1">NY0171</strain>
    </source>
</reference>